<keyword evidence="2" id="KW-1185">Reference proteome</keyword>
<accession>A0A1B7LDX4</accession>
<proteinExistence type="predicted"/>
<dbReference type="EMBL" id="LYVF01000165">
    <property type="protein sequence ID" value="OAT81254.1"/>
    <property type="molecule type" value="Genomic_DNA"/>
</dbReference>
<dbReference type="AlphaFoldDB" id="A0A1B7LDX4"/>
<gene>
    <name evidence="1" type="ORF">A6M21_00185</name>
</gene>
<evidence type="ECO:0000313" key="1">
    <source>
        <dbReference type="EMBL" id="OAT81254.1"/>
    </source>
</evidence>
<comment type="caution">
    <text evidence="1">The sequence shown here is derived from an EMBL/GenBank/DDBJ whole genome shotgun (WGS) entry which is preliminary data.</text>
</comment>
<dbReference type="OrthoDB" id="1785151at2"/>
<reference evidence="1 2" key="1">
    <citation type="submission" date="2016-04" db="EMBL/GenBank/DDBJ databases">
        <authorList>
            <person name="Evans L.H."/>
            <person name="Alamgir A."/>
            <person name="Owens N."/>
            <person name="Weber N.D."/>
            <person name="Virtaneva K."/>
            <person name="Barbian K."/>
            <person name="Babar A."/>
            <person name="Rosenke K."/>
        </authorList>
    </citation>
    <scope>NUCLEOTIDE SEQUENCE [LARGE SCALE GENOMIC DNA]</scope>
    <source>
        <strain evidence="1 2">LMa1</strain>
    </source>
</reference>
<name>A0A1B7LDX4_9FIRM</name>
<dbReference type="Proteomes" id="UP000078532">
    <property type="component" value="Unassembled WGS sequence"/>
</dbReference>
<evidence type="ECO:0000313" key="2">
    <source>
        <dbReference type="Proteomes" id="UP000078532"/>
    </source>
</evidence>
<organism evidence="1 2">
    <name type="scientific">Desulfotomaculum copahuensis</name>
    <dbReference type="NCBI Taxonomy" id="1838280"/>
    <lineage>
        <taxon>Bacteria</taxon>
        <taxon>Bacillati</taxon>
        <taxon>Bacillota</taxon>
        <taxon>Clostridia</taxon>
        <taxon>Eubacteriales</taxon>
        <taxon>Desulfotomaculaceae</taxon>
        <taxon>Desulfotomaculum</taxon>
    </lineage>
</organism>
<protein>
    <submittedName>
        <fullName evidence="1">Uncharacterized protein</fullName>
    </submittedName>
</protein>
<sequence>MIVVSLREEKNNTVKYWYVEDAGGGCRAFSEVVVLVCEQPREIYTARVPLTWKTKESLEEVVCRLITGLMKKAGANKEDYYLVCPGNIFYGFHRWLSDNGYRWEQIKMEGLAHDAAESEFQRQIVRAGFPPHIHLVERNYRDFYRLVEDWVMQQPERHRYLKDREVRQKPVETRYVLKSNYGRPHYCSACRETVKPFTPMVEYKATRDGKRVRHYFHPSCSPVTPFKNKLVTMDAYIDGKQLTGVVIPCRTDTACAWCGGIIPAGEAAFYGYLDDRLFTGHLLCTGVQKAAKEI</sequence>